<evidence type="ECO:0000259" key="6">
    <source>
        <dbReference type="Pfam" id="PF00496"/>
    </source>
</evidence>
<evidence type="ECO:0000313" key="7">
    <source>
        <dbReference type="EMBL" id="KRL53058.1"/>
    </source>
</evidence>
<evidence type="ECO:0000313" key="8">
    <source>
        <dbReference type="Proteomes" id="UP000051790"/>
    </source>
</evidence>
<feature type="transmembrane region" description="Helical" evidence="5">
    <location>
        <begin position="7"/>
        <end position="25"/>
    </location>
</feature>
<dbReference type="OrthoDB" id="403896at2"/>
<dbReference type="GO" id="GO:0015833">
    <property type="term" value="P:peptide transport"/>
    <property type="evidence" value="ECO:0007669"/>
    <property type="project" value="TreeGrafter"/>
</dbReference>
<keyword evidence="5" id="KW-1133">Transmembrane helix</keyword>
<dbReference type="InterPro" id="IPR039424">
    <property type="entry name" value="SBP_5"/>
</dbReference>
<dbReference type="InterPro" id="IPR030678">
    <property type="entry name" value="Peptide/Ni-bd"/>
</dbReference>
<keyword evidence="5" id="KW-0472">Membrane</keyword>
<dbReference type="GO" id="GO:1904680">
    <property type="term" value="F:peptide transmembrane transporter activity"/>
    <property type="evidence" value="ECO:0007669"/>
    <property type="project" value="TreeGrafter"/>
</dbReference>
<accession>A0A0R1RFL3</accession>
<name>A0A0R1RFL3_9LACO</name>
<evidence type="ECO:0000256" key="3">
    <source>
        <dbReference type="ARBA" id="ARBA00022448"/>
    </source>
</evidence>
<dbReference type="PANTHER" id="PTHR30290">
    <property type="entry name" value="PERIPLASMIC BINDING COMPONENT OF ABC TRANSPORTER"/>
    <property type="match status" value="1"/>
</dbReference>
<dbReference type="Gene3D" id="3.10.105.10">
    <property type="entry name" value="Dipeptide-binding Protein, Domain 3"/>
    <property type="match status" value="1"/>
</dbReference>
<dbReference type="CDD" id="cd08504">
    <property type="entry name" value="PBP2_OppA"/>
    <property type="match status" value="1"/>
</dbReference>
<keyword evidence="3" id="KW-0813">Transport</keyword>
<keyword evidence="8" id="KW-1185">Reference proteome</keyword>
<sequence length="542" mass="59084">MEKHHLLELGVGVGIVALVAIGTFLHQQASKVDTTGSSLKVATSGRVETLNSTTYSSLTASSTISATIVGLYARDAQGQIVSAISNGQPDVSANLKTYIFHLRPYHWSNGARVTAQDFVYAWQQLADPKTQARNAARIDFLKNGAAVRTGKKPVSALGVRALSKKRLEVTLQQANPYLDEILADTPMLPINQAFAQKWGKDYGANATRVLANGPYQITGWSGADDTTWRYVKNPNYYHAKRVQVKAIDFTSEADITKGAKAFEAGKFDYAALSPQQVPSFKGSNQLKTQRTTTEAFVFFNTTTGPTTNVELRRAIAQAVDKHNFTQSRLRDGAQPLNGLVPAGLTNMTNGRDYRAATGELLPYNLSKATAAWNRAKKQMGINHLNLTLTIADNDTANLAATYLAGQLEHNLPGLNITIQKVSLARRVVLETAGKFELVFSTWSPADSDPLNLLSFYQTGSRLNITGYTNAKFDAMGKAIEKSGTHPAKRLALVQQAERYLMTQQVPAVGFFQDGSAYLLDAGVKQFPIMPSGAINYEYVKVH</sequence>
<protein>
    <submittedName>
        <fullName evidence="7">Putative pheromone binding protein</fullName>
    </submittedName>
</protein>
<comment type="subcellular location">
    <subcellularLocation>
        <location evidence="1">Cell envelope</location>
    </subcellularLocation>
</comment>
<feature type="domain" description="Solute-binding protein family 5" evidence="6">
    <location>
        <begin position="89"/>
        <end position="460"/>
    </location>
</feature>
<organism evidence="7 8">
    <name type="scientific">Lacticaseibacillus manihotivorans DSM 13343 = JCM 12514</name>
    <dbReference type="NCBI Taxonomy" id="1423769"/>
    <lineage>
        <taxon>Bacteria</taxon>
        <taxon>Bacillati</taxon>
        <taxon>Bacillota</taxon>
        <taxon>Bacilli</taxon>
        <taxon>Lactobacillales</taxon>
        <taxon>Lactobacillaceae</taxon>
        <taxon>Lacticaseibacillus</taxon>
    </lineage>
</organism>
<dbReference type="Proteomes" id="UP000051790">
    <property type="component" value="Unassembled WGS sequence"/>
</dbReference>
<gene>
    <name evidence="7" type="ORF">FD01_GL001606</name>
</gene>
<dbReference type="PIRSF" id="PIRSF002741">
    <property type="entry name" value="MppA"/>
    <property type="match status" value="1"/>
</dbReference>
<keyword evidence="4" id="KW-0732">Signal</keyword>
<evidence type="ECO:0000256" key="4">
    <source>
        <dbReference type="ARBA" id="ARBA00022729"/>
    </source>
</evidence>
<dbReference type="RefSeq" id="WP_056962356.1">
    <property type="nucleotide sequence ID" value="NZ_AZEU01000022.1"/>
</dbReference>
<dbReference type="GO" id="GO:0043190">
    <property type="term" value="C:ATP-binding cassette (ABC) transporter complex"/>
    <property type="evidence" value="ECO:0007669"/>
    <property type="project" value="InterPro"/>
</dbReference>
<dbReference type="PATRIC" id="fig|1423769.4.peg.1719"/>
<evidence type="ECO:0000256" key="1">
    <source>
        <dbReference type="ARBA" id="ARBA00004196"/>
    </source>
</evidence>
<dbReference type="GO" id="GO:0030313">
    <property type="term" value="C:cell envelope"/>
    <property type="evidence" value="ECO:0007669"/>
    <property type="project" value="UniProtKB-SubCell"/>
</dbReference>
<dbReference type="PANTHER" id="PTHR30290:SF10">
    <property type="entry name" value="PERIPLASMIC OLIGOPEPTIDE-BINDING PROTEIN-RELATED"/>
    <property type="match status" value="1"/>
</dbReference>
<evidence type="ECO:0000256" key="5">
    <source>
        <dbReference type="SAM" id="Phobius"/>
    </source>
</evidence>
<dbReference type="AlphaFoldDB" id="A0A0R1RFL3"/>
<dbReference type="Pfam" id="PF00496">
    <property type="entry name" value="SBP_bac_5"/>
    <property type="match status" value="1"/>
</dbReference>
<dbReference type="GO" id="GO:0042597">
    <property type="term" value="C:periplasmic space"/>
    <property type="evidence" value="ECO:0007669"/>
    <property type="project" value="UniProtKB-ARBA"/>
</dbReference>
<dbReference type="EMBL" id="AZEU01000022">
    <property type="protein sequence ID" value="KRL53058.1"/>
    <property type="molecule type" value="Genomic_DNA"/>
</dbReference>
<dbReference type="InterPro" id="IPR000914">
    <property type="entry name" value="SBP_5_dom"/>
</dbReference>
<keyword evidence="5" id="KW-0812">Transmembrane</keyword>
<dbReference type="Gene3D" id="3.90.76.10">
    <property type="entry name" value="Dipeptide-binding Protein, Domain 1"/>
    <property type="match status" value="1"/>
</dbReference>
<dbReference type="Gene3D" id="3.40.190.10">
    <property type="entry name" value="Periplasmic binding protein-like II"/>
    <property type="match status" value="1"/>
</dbReference>
<comment type="similarity">
    <text evidence="2">Belongs to the bacterial solute-binding protein 5 family.</text>
</comment>
<dbReference type="SUPFAM" id="SSF53850">
    <property type="entry name" value="Periplasmic binding protein-like II"/>
    <property type="match status" value="1"/>
</dbReference>
<reference evidence="7 8" key="1">
    <citation type="journal article" date="2015" name="Genome Announc.">
        <title>Expanding the biotechnology potential of lactobacilli through comparative genomics of 213 strains and associated genera.</title>
        <authorList>
            <person name="Sun Z."/>
            <person name="Harris H.M."/>
            <person name="McCann A."/>
            <person name="Guo C."/>
            <person name="Argimon S."/>
            <person name="Zhang W."/>
            <person name="Yang X."/>
            <person name="Jeffery I.B."/>
            <person name="Cooney J.C."/>
            <person name="Kagawa T.F."/>
            <person name="Liu W."/>
            <person name="Song Y."/>
            <person name="Salvetti E."/>
            <person name="Wrobel A."/>
            <person name="Rasinkangas P."/>
            <person name="Parkhill J."/>
            <person name="Rea M.C."/>
            <person name="O'Sullivan O."/>
            <person name="Ritari J."/>
            <person name="Douillard F.P."/>
            <person name="Paul Ross R."/>
            <person name="Yang R."/>
            <person name="Briner A.E."/>
            <person name="Felis G.E."/>
            <person name="de Vos W.M."/>
            <person name="Barrangou R."/>
            <person name="Klaenhammer T.R."/>
            <person name="Caufield P.W."/>
            <person name="Cui Y."/>
            <person name="Zhang H."/>
            <person name="O'Toole P.W."/>
        </authorList>
    </citation>
    <scope>NUCLEOTIDE SEQUENCE [LARGE SCALE GENOMIC DNA]</scope>
    <source>
        <strain evidence="7 8">DSM 13343</strain>
    </source>
</reference>
<evidence type="ECO:0000256" key="2">
    <source>
        <dbReference type="ARBA" id="ARBA00005695"/>
    </source>
</evidence>
<proteinExistence type="inferred from homology"/>
<comment type="caution">
    <text evidence="7">The sequence shown here is derived from an EMBL/GenBank/DDBJ whole genome shotgun (WGS) entry which is preliminary data.</text>
</comment>